<evidence type="ECO:0000313" key="1">
    <source>
        <dbReference type="EMBL" id="EET81303.1"/>
    </source>
</evidence>
<proteinExistence type="predicted"/>
<evidence type="ECO:0000313" key="2">
    <source>
        <dbReference type="Proteomes" id="UP000018419"/>
    </source>
</evidence>
<accession>A0ABM9YK61</accession>
<dbReference type="EMBL" id="ACVR01000072">
    <property type="protein sequence ID" value="EET81303.1"/>
    <property type="molecule type" value="Genomic_DNA"/>
</dbReference>
<comment type="caution">
    <text evidence="1">The sequence shown here is derived from an EMBL/GenBank/DDBJ whole genome shotgun (WGS) entry which is preliminary data.</text>
</comment>
<sequence length="116" mass="12987">MTNFANLTAILALADQVKVEYVDIKKVGRIGVKSLSIEEKEAYEEALPKKEDAGFMTIRGPLVKACAVDESGNEFFKDVSLEQVRKLPSWLIEPLFRKALDVNGMRENAVEEAEKN</sequence>
<keyword evidence="2" id="KW-1185">Reference proteome</keyword>
<dbReference type="RefSeq" id="WP_005016283.1">
    <property type="nucleotide sequence ID" value="NZ_ACVR01000072.1"/>
</dbReference>
<gene>
    <name evidence="1" type="ORF">ACIRA0001_0084</name>
</gene>
<protein>
    <recommendedName>
        <fullName evidence="3">Phage XkdN-like protein</fullName>
    </recommendedName>
</protein>
<dbReference type="Proteomes" id="UP000018419">
    <property type="component" value="Unassembled WGS sequence"/>
</dbReference>
<organism evidence="1 2">
    <name type="scientific">Acinetobacter radioresistens SK82</name>
    <dbReference type="NCBI Taxonomy" id="596318"/>
    <lineage>
        <taxon>Bacteria</taxon>
        <taxon>Pseudomonadati</taxon>
        <taxon>Pseudomonadota</taxon>
        <taxon>Gammaproteobacteria</taxon>
        <taxon>Moraxellales</taxon>
        <taxon>Moraxellaceae</taxon>
        <taxon>Acinetobacter</taxon>
    </lineage>
</organism>
<name>A0ABM9YK61_ACIRA</name>
<reference evidence="1 2" key="1">
    <citation type="submission" date="2009-07" db="EMBL/GenBank/DDBJ databases">
        <authorList>
            <person name="Madupu R."/>
            <person name="Durkin A.S."/>
            <person name="Torralba M."/>
            <person name="Methe B."/>
            <person name="Sutton G.G."/>
            <person name="Strausberg R.L."/>
            <person name="Nelson K.E."/>
        </authorList>
    </citation>
    <scope>NUCLEOTIDE SEQUENCE [LARGE SCALE GENOMIC DNA]</scope>
    <source>
        <strain evidence="1 2">SK82</strain>
    </source>
</reference>
<evidence type="ECO:0008006" key="3">
    <source>
        <dbReference type="Google" id="ProtNLM"/>
    </source>
</evidence>